<dbReference type="STRING" id="593133.SAMN04488006_0816"/>
<gene>
    <name evidence="2" type="ORF">SAMN04488006_0816</name>
</gene>
<evidence type="ECO:0008006" key="4">
    <source>
        <dbReference type="Google" id="ProtNLM"/>
    </source>
</evidence>
<feature type="transmembrane region" description="Helical" evidence="1">
    <location>
        <begin position="56"/>
        <end position="78"/>
    </location>
</feature>
<proteinExistence type="predicted"/>
<protein>
    <recommendedName>
        <fullName evidence="4">Sugar transporter</fullName>
    </recommendedName>
</protein>
<evidence type="ECO:0000313" key="2">
    <source>
        <dbReference type="EMBL" id="SFS34142.1"/>
    </source>
</evidence>
<keyword evidence="3" id="KW-1185">Reference proteome</keyword>
<feature type="transmembrane region" description="Helical" evidence="1">
    <location>
        <begin position="116"/>
        <end position="133"/>
    </location>
</feature>
<evidence type="ECO:0000313" key="3">
    <source>
        <dbReference type="Proteomes" id="UP000199312"/>
    </source>
</evidence>
<dbReference type="EMBL" id="FOZP01000001">
    <property type="protein sequence ID" value="SFS34142.1"/>
    <property type="molecule type" value="Genomic_DNA"/>
</dbReference>
<dbReference type="RefSeq" id="WP_090222943.1">
    <property type="nucleotide sequence ID" value="NZ_FOZP01000001.1"/>
</dbReference>
<evidence type="ECO:0000256" key="1">
    <source>
        <dbReference type="SAM" id="Phobius"/>
    </source>
</evidence>
<keyword evidence="1" id="KW-0812">Transmembrane</keyword>
<name>A0A1I6P1R9_9FLAO</name>
<dbReference type="Proteomes" id="UP000199312">
    <property type="component" value="Unassembled WGS sequence"/>
</dbReference>
<sequence>MSNSSTKPTVIFWVISVIALLWNIMGVIAYLSQAYITDEALALLPEAEQAWYNNVPAWVTAAFAIAVFAGTLGSIALLLRKKWAVTLFIMSLVGVVVQSIYSFFIQNYVEITGEKAIMPTVVILIALFLVWYSNKLSKHRILI</sequence>
<feature type="transmembrane region" description="Helical" evidence="1">
    <location>
        <begin position="12"/>
        <end position="36"/>
    </location>
</feature>
<organism evidence="2 3">
    <name type="scientific">Lutibacter maritimus</name>
    <dbReference type="NCBI Taxonomy" id="593133"/>
    <lineage>
        <taxon>Bacteria</taxon>
        <taxon>Pseudomonadati</taxon>
        <taxon>Bacteroidota</taxon>
        <taxon>Flavobacteriia</taxon>
        <taxon>Flavobacteriales</taxon>
        <taxon>Flavobacteriaceae</taxon>
        <taxon>Lutibacter</taxon>
    </lineage>
</organism>
<reference evidence="3" key="1">
    <citation type="submission" date="2016-10" db="EMBL/GenBank/DDBJ databases">
        <authorList>
            <person name="Varghese N."/>
            <person name="Submissions S."/>
        </authorList>
    </citation>
    <scope>NUCLEOTIDE SEQUENCE [LARGE SCALE GENOMIC DNA]</scope>
    <source>
        <strain evidence="3">DSM 24450</strain>
    </source>
</reference>
<keyword evidence="1" id="KW-0472">Membrane</keyword>
<dbReference type="OrthoDB" id="1143964at2"/>
<feature type="transmembrane region" description="Helical" evidence="1">
    <location>
        <begin position="85"/>
        <end position="104"/>
    </location>
</feature>
<dbReference type="AlphaFoldDB" id="A0A1I6P1R9"/>
<accession>A0A1I6P1R9</accession>
<keyword evidence="1" id="KW-1133">Transmembrane helix</keyword>